<dbReference type="RefSeq" id="WP_090437720.1">
    <property type="nucleotide sequence ID" value="NZ_FOHU01000001.1"/>
</dbReference>
<name>A0A1H9Y876_9FIRM</name>
<evidence type="ECO:0000256" key="4">
    <source>
        <dbReference type="ARBA" id="ARBA00022741"/>
    </source>
</evidence>
<dbReference type="InterPro" id="IPR035911">
    <property type="entry name" value="MurE/MurF_N"/>
</dbReference>
<evidence type="ECO:0000256" key="3">
    <source>
        <dbReference type="ARBA" id="ARBA00022618"/>
    </source>
</evidence>
<organism evidence="15 16">
    <name type="scientific">Natronincola peptidivorans</name>
    <dbReference type="NCBI Taxonomy" id="426128"/>
    <lineage>
        <taxon>Bacteria</taxon>
        <taxon>Bacillati</taxon>
        <taxon>Bacillota</taxon>
        <taxon>Clostridia</taxon>
        <taxon>Peptostreptococcales</taxon>
        <taxon>Natronincolaceae</taxon>
        <taxon>Natronincola</taxon>
    </lineage>
</organism>
<evidence type="ECO:0000256" key="6">
    <source>
        <dbReference type="ARBA" id="ARBA00022960"/>
    </source>
</evidence>
<dbReference type="GO" id="GO:0051301">
    <property type="term" value="P:cell division"/>
    <property type="evidence" value="ECO:0007669"/>
    <property type="project" value="UniProtKB-KW"/>
</dbReference>
<dbReference type="InterPro" id="IPR036565">
    <property type="entry name" value="Mur-like_cat_sf"/>
</dbReference>
<evidence type="ECO:0000256" key="2">
    <source>
        <dbReference type="ARBA" id="ARBA00022598"/>
    </source>
</evidence>
<dbReference type="AlphaFoldDB" id="A0A1H9Y876"/>
<dbReference type="PANTHER" id="PTHR43024:SF1">
    <property type="entry name" value="UDP-N-ACETYLMURAMOYL-TRIPEPTIDE--D-ALANYL-D-ALANINE LIGASE"/>
    <property type="match status" value="1"/>
</dbReference>
<dbReference type="InterPro" id="IPR005863">
    <property type="entry name" value="UDP-N-AcMur_synth"/>
</dbReference>
<keyword evidence="5 10" id="KW-0067">ATP-binding</keyword>
<protein>
    <recommendedName>
        <fullName evidence="10 11">UDP-N-acetylmuramoyl-tripeptide--D-alanyl-D-alanine ligase</fullName>
        <ecNumber evidence="10 11">6.3.2.10</ecNumber>
    </recommendedName>
    <alternativeName>
        <fullName evidence="10">D-alanyl-D-alanine-adding enzyme</fullName>
    </alternativeName>
</protein>
<dbReference type="EMBL" id="FOHU01000001">
    <property type="protein sequence ID" value="SES64583.1"/>
    <property type="molecule type" value="Genomic_DNA"/>
</dbReference>
<comment type="subcellular location">
    <subcellularLocation>
        <location evidence="10 11">Cytoplasm</location>
    </subcellularLocation>
</comment>
<evidence type="ECO:0000256" key="5">
    <source>
        <dbReference type="ARBA" id="ARBA00022840"/>
    </source>
</evidence>
<dbReference type="OrthoDB" id="9801978at2"/>
<feature type="binding site" evidence="10">
    <location>
        <begin position="115"/>
        <end position="121"/>
    </location>
    <ligand>
        <name>ATP</name>
        <dbReference type="ChEBI" id="CHEBI:30616"/>
    </ligand>
</feature>
<keyword evidence="6 10" id="KW-0133">Cell shape</keyword>
<dbReference type="Gene3D" id="3.90.190.20">
    <property type="entry name" value="Mur ligase, C-terminal domain"/>
    <property type="match status" value="1"/>
</dbReference>
<dbReference type="GO" id="GO:0009252">
    <property type="term" value="P:peptidoglycan biosynthetic process"/>
    <property type="evidence" value="ECO:0007669"/>
    <property type="project" value="UniProtKB-UniRule"/>
</dbReference>
<comment type="pathway">
    <text evidence="10 11">Cell wall biogenesis; peptidoglycan biosynthesis.</text>
</comment>
<dbReference type="GO" id="GO:0071555">
    <property type="term" value="P:cell wall organization"/>
    <property type="evidence" value="ECO:0007669"/>
    <property type="project" value="UniProtKB-KW"/>
</dbReference>
<evidence type="ECO:0000259" key="12">
    <source>
        <dbReference type="Pfam" id="PF01225"/>
    </source>
</evidence>
<dbReference type="SUPFAM" id="SSF63418">
    <property type="entry name" value="MurE/MurF N-terminal domain"/>
    <property type="match status" value="1"/>
</dbReference>
<evidence type="ECO:0000256" key="9">
    <source>
        <dbReference type="ARBA" id="ARBA00023316"/>
    </source>
</evidence>
<dbReference type="GO" id="GO:0008766">
    <property type="term" value="F:UDP-N-acetylmuramoylalanyl-D-glutamyl-2,6-diaminopimelate-D-alanyl-D-alanine ligase activity"/>
    <property type="evidence" value="ECO:0007669"/>
    <property type="project" value="RHEA"/>
</dbReference>
<evidence type="ECO:0000313" key="16">
    <source>
        <dbReference type="Proteomes" id="UP000199568"/>
    </source>
</evidence>
<comment type="function">
    <text evidence="10 11">Involved in cell wall formation. Catalyzes the final step in the synthesis of UDP-N-acetylmuramoyl-pentapeptide, the precursor of murein.</text>
</comment>
<dbReference type="GO" id="GO:0005524">
    <property type="term" value="F:ATP binding"/>
    <property type="evidence" value="ECO:0007669"/>
    <property type="project" value="UniProtKB-UniRule"/>
</dbReference>
<keyword evidence="1 10" id="KW-0963">Cytoplasm</keyword>
<feature type="domain" description="Mur ligase C-terminal" evidence="13">
    <location>
        <begin position="323"/>
        <end position="446"/>
    </location>
</feature>
<evidence type="ECO:0000256" key="7">
    <source>
        <dbReference type="ARBA" id="ARBA00022984"/>
    </source>
</evidence>
<keyword evidence="7 10" id="KW-0573">Peptidoglycan synthesis</keyword>
<dbReference type="Proteomes" id="UP000199568">
    <property type="component" value="Unassembled WGS sequence"/>
</dbReference>
<dbReference type="Pfam" id="PF02875">
    <property type="entry name" value="Mur_ligase_C"/>
    <property type="match status" value="1"/>
</dbReference>
<gene>
    <name evidence="10" type="primary">murF</name>
    <name evidence="15" type="ORF">SAMN05660297_00071</name>
</gene>
<keyword evidence="16" id="KW-1185">Reference proteome</keyword>
<dbReference type="InterPro" id="IPR036615">
    <property type="entry name" value="Mur_ligase_C_dom_sf"/>
</dbReference>
<sequence>MIKQSFESIIRACNGKVIQRGVEKNIEDISTDTRKMKDNSLFVPLVGENFDGHEFLVSAKNKGACGILYTKGRRIPIESLNNIYIIEVEDTLEALQNISKYYRELFDIPFIAITGSTGKTSTKDMISSVLSNKYSVLKNIGNLNNEIGLPLTVFNLDKQHEIAVLEMGMSGAGEILDLAKIVKPTVAVITNIGVSHIESLGSRENIMKAKMEIATYLKKDDYLLLNGDNDLLSTIKKERSIYQKVFFGLSKKHDIYPKNLVDLGENGFTFDIEINNKDYAFAVKQPGIHNVYNALAAIWIGLHNDMEVQAIREGLLKHEASKMRMEIISNCDVKIINDAYNASPDSMKAALRVLGDIKGARKIAVLGDMFELGDFSQEGHRMVGTFAVDEVDILITVGNLAKWIADEAIKRGKKDQVYTITSNDEAIELLDKLVEKDDVVLVKGSRGMMMEEIVRYLQERS</sequence>
<dbReference type="InterPro" id="IPR004101">
    <property type="entry name" value="Mur_ligase_C"/>
</dbReference>
<dbReference type="PANTHER" id="PTHR43024">
    <property type="entry name" value="UDP-N-ACETYLMURAMOYL-TRIPEPTIDE--D-ALANYL-D-ALANINE LIGASE"/>
    <property type="match status" value="1"/>
</dbReference>
<comment type="catalytic activity">
    <reaction evidence="10 11">
        <text>D-alanyl-D-alanine + UDP-N-acetyl-alpha-D-muramoyl-L-alanyl-gamma-D-glutamyl-meso-2,6-diaminopimelate + ATP = UDP-N-acetyl-alpha-D-muramoyl-L-alanyl-gamma-D-glutamyl-meso-2,6-diaminopimeloyl-D-alanyl-D-alanine + ADP + phosphate + H(+)</text>
        <dbReference type="Rhea" id="RHEA:28374"/>
        <dbReference type="ChEBI" id="CHEBI:15378"/>
        <dbReference type="ChEBI" id="CHEBI:30616"/>
        <dbReference type="ChEBI" id="CHEBI:43474"/>
        <dbReference type="ChEBI" id="CHEBI:57822"/>
        <dbReference type="ChEBI" id="CHEBI:61386"/>
        <dbReference type="ChEBI" id="CHEBI:83905"/>
        <dbReference type="ChEBI" id="CHEBI:456216"/>
        <dbReference type="EC" id="6.3.2.10"/>
    </reaction>
</comment>
<dbReference type="InterPro" id="IPR000713">
    <property type="entry name" value="Mur_ligase_N"/>
</dbReference>
<dbReference type="InterPro" id="IPR013221">
    <property type="entry name" value="Mur_ligase_cen"/>
</dbReference>
<keyword evidence="4 10" id="KW-0547">Nucleotide-binding</keyword>
<keyword evidence="8 10" id="KW-0131">Cell cycle</keyword>
<evidence type="ECO:0000256" key="11">
    <source>
        <dbReference type="RuleBase" id="RU004136"/>
    </source>
</evidence>
<dbReference type="Gene3D" id="3.40.1190.10">
    <property type="entry name" value="Mur-like, catalytic domain"/>
    <property type="match status" value="1"/>
</dbReference>
<dbReference type="Pfam" id="PF08245">
    <property type="entry name" value="Mur_ligase_M"/>
    <property type="match status" value="1"/>
</dbReference>
<feature type="domain" description="Mur ligase N-terminal catalytic" evidence="12">
    <location>
        <begin position="26"/>
        <end position="102"/>
    </location>
</feature>
<dbReference type="EC" id="6.3.2.10" evidence="10 11"/>
<evidence type="ECO:0000256" key="8">
    <source>
        <dbReference type="ARBA" id="ARBA00023306"/>
    </source>
</evidence>
<evidence type="ECO:0000256" key="1">
    <source>
        <dbReference type="ARBA" id="ARBA00022490"/>
    </source>
</evidence>
<dbReference type="SUPFAM" id="SSF53244">
    <property type="entry name" value="MurD-like peptide ligases, peptide-binding domain"/>
    <property type="match status" value="1"/>
</dbReference>
<dbReference type="STRING" id="426128.SAMN05660297_00071"/>
<dbReference type="GO" id="GO:0005737">
    <property type="term" value="C:cytoplasm"/>
    <property type="evidence" value="ECO:0007669"/>
    <property type="project" value="UniProtKB-SubCell"/>
</dbReference>
<accession>A0A1H9Y876</accession>
<evidence type="ECO:0000256" key="10">
    <source>
        <dbReference type="HAMAP-Rule" id="MF_02019"/>
    </source>
</evidence>
<dbReference type="Gene3D" id="3.40.1390.10">
    <property type="entry name" value="MurE/MurF, N-terminal domain"/>
    <property type="match status" value="1"/>
</dbReference>
<proteinExistence type="inferred from homology"/>
<dbReference type="GO" id="GO:0047480">
    <property type="term" value="F:UDP-N-acetylmuramoyl-tripeptide-D-alanyl-D-alanine ligase activity"/>
    <property type="evidence" value="ECO:0007669"/>
    <property type="project" value="UniProtKB-UniRule"/>
</dbReference>
<dbReference type="GO" id="GO:0008360">
    <property type="term" value="P:regulation of cell shape"/>
    <property type="evidence" value="ECO:0007669"/>
    <property type="project" value="UniProtKB-KW"/>
</dbReference>
<dbReference type="HAMAP" id="MF_02019">
    <property type="entry name" value="MurF"/>
    <property type="match status" value="1"/>
</dbReference>
<dbReference type="Pfam" id="PF01225">
    <property type="entry name" value="Mur_ligase"/>
    <property type="match status" value="1"/>
</dbReference>
<keyword evidence="2 10" id="KW-0436">Ligase</keyword>
<comment type="similarity">
    <text evidence="10">Belongs to the MurCDEF family. MurF subfamily.</text>
</comment>
<dbReference type="NCBIfam" id="TIGR01143">
    <property type="entry name" value="murF"/>
    <property type="match status" value="1"/>
</dbReference>
<reference evidence="15 16" key="1">
    <citation type="submission" date="2016-10" db="EMBL/GenBank/DDBJ databases">
        <authorList>
            <person name="de Groot N.N."/>
        </authorList>
    </citation>
    <scope>NUCLEOTIDE SEQUENCE [LARGE SCALE GENOMIC DNA]</scope>
    <source>
        <strain evidence="15 16">DSM 18979</strain>
    </source>
</reference>
<evidence type="ECO:0000259" key="14">
    <source>
        <dbReference type="Pfam" id="PF08245"/>
    </source>
</evidence>
<feature type="domain" description="Mur ligase central" evidence="14">
    <location>
        <begin position="113"/>
        <end position="299"/>
    </location>
</feature>
<dbReference type="UniPathway" id="UPA00219"/>
<evidence type="ECO:0000313" key="15">
    <source>
        <dbReference type="EMBL" id="SES64583.1"/>
    </source>
</evidence>
<keyword evidence="3 10" id="KW-0132">Cell division</keyword>
<evidence type="ECO:0000259" key="13">
    <source>
        <dbReference type="Pfam" id="PF02875"/>
    </source>
</evidence>
<keyword evidence="9 10" id="KW-0961">Cell wall biogenesis/degradation</keyword>
<dbReference type="InterPro" id="IPR051046">
    <property type="entry name" value="MurCDEF_CellWall_CoF430Synth"/>
</dbReference>
<dbReference type="SUPFAM" id="SSF53623">
    <property type="entry name" value="MurD-like peptide ligases, catalytic domain"/>
    <property type="match status" value="1"/>
</dbReference>